<feature type="transmembrane region" description="Helical" evidence="8">
    <location>
        <begin position="777"/>
        <end position="799"/>
    </location>
</feature>
<dbReference type="SUPFAM" id="SSF52172">
    <property type="entry name" value="CheY-like"/>
    <property type="match status" value="1"/>
</dbReference>
<protein>
    <recommendedName>
        <fullName evidence="2">histidine kinase</fullName>
        <ecNumber evidence="2">2.7.13.3</ecNumber>
    </recommendedName>
</protein>
<dbReference type="PROSITE" id="PS01124">
    <property type="entry name" value="HTH_ARAC_FAMILY_2"/>
    <property type="match status" value="1"/>
</dbReference>
<dbReference type="Gene3D" id="1.10.10.60">
    <property type="entry name" value="Homeodomain-like"/>
    <property type="match status" value="1"/>
</dbReference>
<dbReference type="SUPFAM" id="SSF46689">
    <property type="entry name" value="Homeodomain-like"/>
    <property type="match status" value="1"/>
</dbReference>
<dbReference type="Pfam" id="PF00072">
    <property type="entry name" value="Response_reg"/>
    <property type="match status" value="1"/>
</dbReference>
<evidence type="ECO:0000313" key="13">
    <source>
        <dbReference type="Proteomes" id="UP000239711"/>
    </source>
</evidence>
<dbReference type="SUPFAM" id="SSF47384">
    <property type="entry name" value="Homodimeric domain of signal transducing histidine kinase"/>
    <property type="match status" value="1"/>
</dbReference>
<dbReference type="InterPro" id="IPR003594">
    <property type="entry name" value="HATPase_dom"/>
</dbReference>
<dbReference type="EC" id="2.7.13.3" evidence="2"/>
<keyword evidence="8" id="KW-0472">Membrane</keyword>
<dbReference type="Pfam" id="PF07494">
    <property type="entry name" value="Reg_prop"/>
    <property type="match status" value="6"/>
</dbReference>
<keyword evidence="8" id="KW-1133">Transmembrane helix</keyword>
<evidence type="ECO:0000256" key="2">
    <source>
        <dbReference type="ARBA" id="ARBA00012438"/>
    </source>
</evidence>
<dbReference type="GO" id="GO:0000155">
    <property type="term" value="F:phosphorelay sensor kinase activity"/>
    <property type="evidence" value="ECO:0007669"/>
    <property type="project" value="InterPro"/>
</dbReference>
<dbReference type="GO" id="GO:0043565">
    <property type="term" value="F:sequence-specific DNA binding"/>
    <property type="evidence" value="ECO:0007669"/>
    <property type="project" value="InterPro"/>
</dbReference>
<keyword evidence="12" id="KW-0808">Transferase</keyword>
<dbReference type="PROSITE" id="PS50109">
    <property type="entry name" value="HIS_KIN"/>
    <property type="match status" value="1"/>
</dbReference>
<dbReference type="InterPro" id="IPR036890">
    <property type="entry name" value="HATPase_C_sf"/>
</dbReference>
<keyword evidence="13" id="KW-1185">Reference proteome</keyword>
<evidence type="ECO:0000259" key="9">
    <source>
        <dbReference type="PROSITE" id="PS01124"/>
    </source>
</evidence>
<dbReference type="InterPro" id="IPR011110">
    <property type="entry name" value="Reg_prop"/>
</dbReference>
<reference evidence="12 13" key="1">
    <citation type="submission" date="2018-02" db="EMBL/GenBank/DDBJ databases">
        <title>The draft genome of Sphingobacterium sp. 5JN-11.</title>
        <authorList>
            <person name="Liu L."/>
            <person name="Li L."/>
            <person name="Liang L."/>
            <person name="Zhang X."/>
            <person name="Wang T."/>
        </authorList>
    </citation>
    <scope>NUCLEOTIDE SEQUENCE [LARGE SCALE GENOMIC DNA]</scope>
    <source>
        <strain evidence="12 13">5JN-11</strain>
    </source>
</reference>
<dbReference type="Gene3D" id="3.40.50.2300">
    <property type="match status" value="1"/>
</dbReference>
<dbReference type="PANTHER" id="PTHR43547:SF2">
    <property type="entry name" value="HYBRID SIGNAL TRANSDUCTION HISTIDINE KINASE C"/>
    <property type="match status" value="1"/>
</dbReference>
<keyword evidence="6" id="KW-0804">Transcription</keyword>
<dbReference type="CDD" id="cd00082">
    <property type="entry name" value="HisKA"/>
    <property type="match status" value="1"/>
</dbReference>
<sequence length="1331" mass="150224">MMICYQRTIKTLCLIYVLLIASFSLFAQSYNFRHYQVEDGLAHNTVICSLQDRYGFMWFGTKNGLNRFDGYRFSVYRHDPEQAGSLGHNFIHSLLEDENGFIWVGTLKGLYIYDPSKDTFACLTETKGSDIASLQCDRDGNIWFVAGNMLQRYNPKRQELTEFEHGEHGEITSVIITKDNAVWVSTAQGFLQRHDDKTGGFESFDVFDGAAAALTKWIEKIEDTGDGQLFVATASRGIKLFDLKTHQITDIPIKNTDQSLLFARDFLKTDTGEYWIATESGIFVYTINNHRYTQLRNRTNDNYSLSDNAVYTLTKDKEGGIWCGTYFGGLSYYPRPYTAFDTFYPKSGENSIQGDAVREIVKDENGNFWIGTEDGGLNKFNPQTNAFENLTTEKNGISHSNIHGLALYKGRLWIGTFEHGLDVLDIGTNKVVKKYKAGPAANQLKSNFTESLIATDRNGLLVGTAVGLYRYNEHTDDFILLNDVPGNKHYSALVEDSDGTIWAGTLRDGLYFFNSKTNQSGSYLFDVQDTSSLSSNEINGLFIDSDRNLWVTTENGLCVMPRGSKTFKRYTTKNNFPTNTFYKILEDSRKNLWISTAQGLVVFHPKTGKILTYSKSNGLLSNQFNYGSAFKDDDGKMYFGSLKGMISFYPASFQKNRAISKVYFTGFQINNKEVDIGVDGSPLSSPISFTKTIRLNHNQANFSIDFAALGFTAPDMIQYSFIMEGIDDHWTHLKTNRKVYFTDLSPGRYIFKVKAFNSGVVEHDSVTQLEIIISPPLWASTSALLVYALLVVGVGLVIIRNYHKRVLHKHKAKMERWETQKEKELYRAKINFFTQVTHEIRTPLTLIHGPLEDLLHTCEDTSPLRGNLMIMKKNTDRLLELSRQLMDFRKAEQKGFNLSFVQLDVHALIKEICTRFQPAVDDRSIIMDVELGQGSLLVYADAEALTKIVSNLVDNALKYALSKVSIRTSVDDEQFKIVVTNDGDPIPYRYREKIFEPFFRLDSVKTKSGSGIGLSLAKSLTELHKGSLTWKMDAAGQTCFELSLPKYQEHRYTLDRHTLSAEELVVSEIDLGLTEHDLPVILIVEDDAEVRNFTSNILKRDFIVYTADNGQAALDLLEQVSVQLIVSDVMMAGMDGFELCKSVKMNVDHAHIPVVLLTAKNSLQAKIEGLEVGADAYIEKPYSPNHLLTQIVNLLTVRDKIKNHYAQSPLAHIKSMAYNKADEAFLEKINDTIVKNMDNTTLDVDFLADVMNMSRSTLYRKTKAISNLSPHELINITRLKHAASLLAEGHFKILKIASITGFSSSAQFARSFAKQFGMAPSEYVASLKNKR</sequence>
<gene>
    <name evidence="12" type="ORF">C5745_13265</name>
</gene>
<dbReference type="SMART" id="SM00388">
    <property type="entry name" value="HisKA"/>
    <property type="match status" value="1"/>
</dbReference>
<dbReference type="FunFam" id="2.60.40.10:FF:000791">
    <property type="entry name" value="Two-component system sensor histidine kinase/response regulator"/>
    <property type="match status" value="1"/>
</dbReference>
<dbReference type="InterPro" id="IPR018062">
    <property type="entry name" value="HTH_AraC-typ_CS"/>
</dbReference>
<dbReference type="FunFam" id="1.10.287.130:FF:000045">
    <property type="entry name" value="Two-component system sensor histidine kinase/response regulator"/>
    <property type="match status" value="1"/>
</dbReference>
<dbReference type="PRINTS" id="PR00344">
    <property type="entry name" value="BCTRLSENSOR"/>
</dbReference>
<feature type="domain" description="HTH araC/xylS-type" evidence="9">
    <location>
        <begin position="1227"/>
        <end position="1326"/>
    </location>
</feature>
<accession>A0A2S9J254</accession>
<dbReference type="PANTHER" id="PTHR43547">
    <property type="entry name" value="TWO-COMPONENT HISTIDINE KINASE"/>
    <property type="match status" value="1"/>
</dbReference>
<dbReference type="Gene3D" id="3.30.565.10">
    <property type="entry name" value="Histidine kinase-like ATPase, C-terminal domain"/>
    <property type="match status" value="1"/>
</dbReference>
<dbReference type="Pfam" id="PF00512">
    <property type="entry name" value="HisKA"/>
    <property type="match status" value="1"/>
</dbReference>
<dbReference type="InterPro" id="IPR003661">
    <property type="entry name" value="HisK_dim/P_dom"/>
</dbReference>
<dbReference type="Gene3D" id="2.60.40.10">
    <property type="entry name" value="Immunoglobulins"/>
    <property type="match status" value="1"/>
</dbReference>
<evidence type="ECO:0000256" key="3">
    <source>
        <dbReference type="ARBA" id="ARBA00022553"/>
    </source>
</evidence>
<dbReference type="SUPFAM" id="SSF63829">
    <property type="entry name" value="Calcium-dependent phosphotriesterase"/>
    <property type="match status" value="3"/>
</dbReference>
<evidence type="ECO:0000256" key="8">
    <source>
        <dbReference type="SAM" id="Phobius"/>
    </source>
</evidence>
<dbReference type="RefSeq" id="WP_105717494.1">
    <property type="nucleotide sequence ID" value="NZ_PVBQ01000010.1"/>
</dbReference>
<dbReference type="SUPFAM" id="SSF55874">
    <property type="entry name" value="ATPase domain of HSP90 chaperone/DNA topoisomerase II/histidine kinase"/>
    <property type="match status" value="1"/>
</dbReference>
<organism evidence="12 13">
    <name type="scientific">Sphingobacterium haloxyli</name>
    <dbReference type="NCBI Taxonomy" id="2100533"/>
    <lineage>
        <taxon>Bacteria</taxon>
        <taxon>Pseudomonadati</taxon>
        <taxon>Bacteroidota</taxon>
        <taxon>Sphingobacteriia</taxon>
        <taxon>Sphingobacteriales</taxon>
        <taxon>Sphingobacteriaceae</taxon>
        <taxon>Sphingobacterium</taxon>
    </lineage>
</organism>
<dbReference type="GO" id="GO:0003700">
    <property type="term" value="F:DNA-binding transcription factor activity"/>
    <property type="evidence" value="ECO:0007669"/>
    <property type="project" value="InterPro"/>
</dbReference>
<evidence type="ECO:0000259" key="11">
    <source>
        <dbReference type="PROSITE" id="PS50110"/>
    </source>
</evidence>
<feature type="domain" description="Histidine kinase" evidence="10">
    <location>
        <begin position="835"/>
        <end position="1048"/>
    </location>
</feature>
<dbReference type="InterPro" id="IPR011006">
    <property type="entry name" value="CheY-like_superfamily"/>
</dbReference>
<evidence type="ECO:0000256" key="1">
    <source>
        <dbReference type="ARBA" id="ARBA00000085"/>
    </source>
</evidence>
<dbReference type="InterPro" id="IPR011123">
    <property type="entry name" value="Y_Y_Y"/>
</dbReference>
<dbReference type="InterPro" id="IPR001789">
    <property type="entry name" value="Sig_transdc_resp-reg_receiver"/>
</dbReference>
<feature type="domain" description="Response regulatory" evidence="11">
    <location>
        <begin position="1080"/>
        <end position="1195"/>
    </location>
</feature>
<dbReference type="InterPro" id="IPR004358">
    <property type="entry name" value="Sig_transdc_His_kin-like_C"/>
</dbReference>
<proteinExistence type="predicted"/>
<dbReference type="Gene3D" id="1.10.287.130">
    <property type="match status" value="1"/>
</dbReference>
<evidence type="ECO:0000256" key="6">
    <source>
        <dbReference type="ARBA" id="ARBA00023163"/>
    </source>
</evidence>
<evidence type="ECO:0000256" key="5">
    <source>
        <dbReference type="ARBA" id="ARBA00023125"/>
    </source>
</evidence>
<dbReference type="InterPro" id="IPR013783">
    <property type="entry name" value="Ig-like_fold"/>
</dbReference>
<dbReference type="InterPro" id="IPR015943">
    <property type="entry name" value="WD40/YVTN_repeat-like_dom_sf"/>
</dbReference>
<dbReference type="SMART" id="SM00342">
    <property type="entry name" value="HTH_ARAC"/>
    <property type="match status" value="1"/>
</dbReference>
<feature type="modified residue" description="4-aspartylphosphate" evidence="7">
    <location>
        <position position="1128"/>
    </location>
</feature>
<dbReference type="Proteomes" id="UP000239711">
    <property type="component" value="Unassembled WGS sequence"/>
</dbReference>
<dbReference type="Pfam" id="PF12833">
    <property type="entry name" value="HTH_18"/>
    <property type="match status" value="1"/>
</dbReference>
<dbReference type="InterPro" id="IPR036097">
    <property type="entry name" value="HisK_dim/P_sf"/>
</dbReference>
<keyword evidence="3 7" id="KW-0597">Phosphoprotein</keyword>
<evidence type="ECO:0000256" key="7">
    <source>
        <dbReference type="PROSITE-ProRule" id="PRU00169"/>
    </source>
</evidence>
<keyword evidence="12" id="KW-0418">Kinase</keyword>
<dbReference type="Pfam" id="PF07495">
    <property type="entry name" value="Y_Y_Y"/>
    <property type="match status" value="1"/>
</dbReference>
<dbReference type="InterPro" id="IPR005467">
    <property type="entry name" value="His_kinase_dom"/>
</dbReference>
<name>A0A2S9J254_9SPHI</name>
<keyword evidence="4" id="KW-0805">Transcription regulation</keyword>
<dbReference type="CDD" id="cd00075">
    <property type="entry name" value="HATPase"/>
    <property type="match status" value="1"/>
</dbReference>
<dbReference type="InterPro" id="IPR018060">
    <property type="entry name" value="HTH_AraC"/>
</dbReference>
<dbReference type="SMART" id="SM00448">
    <property type="entry name" value="REC"/>
    <property type="match status" value="1"/>
</dbReference>
<evidence type="ECO:0000256" key="4">
    <source>
        <dbReference type="ARBA" id="ARBA00023015"/>
    </source>
</evidence>
<evidence type="ECO:0000313" key="12">
    <source>
        <dbReference type="EMBL" id="PRD46830.1"/>
    </source>
</evidence>
<dbReference type="CDD" id="cd17574">
    <property type="entry name" value="REC_OmpR"/>
    <property type="match status" value="1"/>
</dbReference>
<dbReference type="PROSITE" id="PS00041">
    <property type="entry name" value="HTH_ARAC_FAMILY_1"/>
    <property type="match status" value="1"/>
</dbReference>
<dbReference type="OrthoDB" id="9809670at2"/>
<dbReference type="InterPro" id="IPR009057">
    <property type="entry name" value="Homeodomain-like_sf"/>
</dbReference>
<comment type="catalytic activity">
    <reaction evidence="1">
        <text>ATP + protein L-histidine = ADP + protein N-phospho-L-histidine.</text>
        <dbReference type="EC" id="2.7.13.3"/>
    </reaction>
</comment>
<dbReference type="EMBL" id="PVBQ01000010">
    <property type="protein sequence ID" value="PRD46830.1"/>
    <property type="molecule type" value="Genomic_DNA"/>
</dbReference>
<keyword evidence="8" id="KW-0812">Transmembrane</keyword>
<evidence type="ECO:0000259" key="10">
    <source>
        <dbReference type="PROSITE" id="PS50109"/>
    </source>
</evidence>
<dbReference type="SMART" id="SM00387">
    <property type="entry name" value="HATPase_c"/>
    <property type="match status" value="1"/>
</dbReference>
<comment type="caution">
    <text evidence="12">The sequence shown here is derived from an EMBL/GenBank/DDBJ whole genome shotgun (WGS) entry which is preliminary data.</text>
</comment>
<keyword evidence="5" id="KW-0238">DNA-binding</keyword>
<dbReference type="Pfam" id="PF02518">
    <property type="entry name" value="HATPase_c"/>
    <property type="match status" value="1"/>
</dbReference>
<dbReference type="Gene3D" id="2.130.10.10">
    <property type="entry name" value="YVTN repeat-like/Quinoprotein amine dehydrogenase"/>
    <property type="match status" value="2"/>
</dbReference>
<dbReference type="PROSITE" id="PS50110">
    <property type="entry name" value="RESPONSE_REGULATORY"/>
    <property type="match status" value="1"/>
</dbReference>